<comment type="caution">
    <text evidence="17">The sequence shown here is derived from an EMBL/GenBank/DDBJ whole genome shotgun (WGS) entry which is preliminary data.</text>
</comment>
<dbReference type="RefSeq" id="WP_323370093.1">
    <property type="nucleotide sequence ID" value="NZ_WIVV01000035.1"/>
</dbReference>
<dbReference type="InterPro" id="IPR040156">
    <property type="entry name" value="ETF-QO"/>
</dbReference>
<evidence type="ECO:0000256" key="14">
    <source>
        <dbReference type="RuleBase" id="RU366068"/>
    </source>
</evidence>
<keyword evidence="6 14" id="KW-0479">Metal-binding</keyword>
<dbReference type="Gene3D" id="3.50.50.60">
    <property type="entry name" value="FAD/NAD(P)-binding domain"/>
    <property type="match status" value="1"/>
</dbReference>
<evidence type="ECO:0000256" key="7">
    <source>
        <dbReference type="ARBA" id="ARBA00022827"/>
    </source>
</evidence>
<dbReference type="Pfam" id="PF05187">
    <property type="entry name" value="Fer4_ETF_QO"/>
    <property type="match status" value="1"/>
</dbReference>
<accession>A0A6I1WVV6</accession>
<dbReference type="EC" id="1.5.5.1" evidence="14"/>
<dbReference type="PANTHER" id="PTHR10617:SF107">
    <property type="entry name" value="ELECTRON TRANSFER FLAVOPROTEIN-UBIQUINONE OXIDOREDUCTASE, MITOCHONDRIAL"/>
    <property type="match status" value="1"/>
</dbReference>
<dbReference type="AlphaFoldDB" id="A0A6I1WVV6"/>
<evidence type="ECO:0000313" key="19">
    <source>
        <dbReference type="Proteomes" id="UP000466863"/>
    </source>
</evidence>
<dbReference type="SUPFAM" id="SSF54862">
    <property type="entry name" value="4Fe-4S ferredoxins"/>
    <property type="match status" value="1"/>
</dbReference>
<keyword evidence="7 14" id="KW-0274">FAD</keyword>
<evidence type="ECO:0000256" key="4">
    <source>
        <dbReference type="ARBA" id="ARBA00022485"/>
    </source>
</evidence>
<protein>
    <recommendedName>
        <fullName evidence="14">Electron transfer flavoprotein-ubiquinone oxidoreductase</fullName>
        <shortName evidence="14">ETF-QO</shortName>
        <ecNumber evidence="14">1.5.5.1</ecNumber>
    </recommendedName>
</protein>
<keyword evidence="10 14" id="KW-0408">Iron</keyword>
<dbReference type="InterPro" id="IPR007859">
    <property type="entry name" value="ETF-QO/FixX_C"/>
</dbReference>
<keyword evidence="9 14" id="KW-0560">Oxidoreductase</keyword>
<keyword evidence="3 14" id="KW-0813">Transport</keyword>
<evidence type="ECO:0000256" key="1">
    <source>
        <dbReference type="ARBA" id="ARBA00001974"/>
    </source>
</evidence>
<dbReference type="Pfam" id="PF13450">
    <property type="entry name" value="NAD_binding_8"/>
    <property type="match status" value="1"/>
</dbReference>
<keyword evidence="12 14" id="KW-0830">Ubiquinone</keyword>
<comment type="function">
    <text evidence="2 14">Accepts electrons from ETF and reduces ubiquinone.</text>
</comment>
<keyword evidence="4" id="KW-0004">4Fe-4S</keyword>
<dbReference type="GO" id="GO:0004174">
    <property type="term" value="F:electron-transferring-flavoprotein dehydrogenase activity"/>
    <property type="evidence" value="ECO:0007669"/>
    <property type="project" value="UniProtKB-UniRule"/>
</dbReference>
<evidence type="ECO:0000313" key="18">
    <source>
        <dbReference type="Proteomes" id="UP000447574"/>
    </source>
</evidence>
<dbReference type="GO" id="GO:0051539">
    <property type="term" value="F:4 iron, 4 sulfur cluster binding"/>
    <property type="evidence" value="ECO:0007669"/>
    <property type="project" value="UniProtKB-UniRule"/>
</dbReference>
<evidence type="ECO:0000256" key="12">
    <source>
        <dbReference type="ARBA" id="ARBA00023075"/>
    </source>
</evidence>
<dbReference type="Pfam" id="PF21162">
    <property type="entry name" value="ETFQO_UQ-bd"/>
    <property type="match status" value="1"/>
</dbReference>
<keyword evidence="8 14" id="KW-0249">Electron transport</keyword>
<evidence type="ECO:0000256" key="3">
    <source>
        <dbReference type="ARBA" id="ARBA00022448"/>
    </source>
</evidence>
<dbReference type="Proteomes" id="UP000466863">
    <property type="component" value="Unassembled WGS sequence"/>
</dbReference>
<dbReference type="PANTHER" id="PTHR10617">
    <property type="entry name" value="ELECTRON TRANSFER FLAVOPROTEIN-UBIQUINONE OXIDOREDUCTASE"/>
    <property type="match status" value="1"/>
</dbReference>
<evidence type="ECO:0000256" key="13">
    <source>
        <dbReference type="ARBA" id="ARBA00052682"/>
    </source>
</evidence>
<keyword evidence="5 14" id="KW-0285">Flavoprotein</keyword>
<dbReference type="FunFam" id="3.30.70.20:FF:000012">
    <property type="entry name" value="Electron transfer flavoprotein-ubiquinone oxidoreductase, mitochondrial"/>
    <property type="match status" value="1"/>
</dbReference>
<organism evidence="17 19">
    <name type="scientific">Pseudomonas helleri</name>
    <dbReference type="NCBI Taxonomy" id="1608996"/>
    <lineage>
        <taxon>Bacteria</taxon>
        <taxon>Pseudomonadati</taxon>
        <taxon>Pseudomonadota</taxon>
        <taxon>Gammaproteobacteria</taxon>
        <taxon>Pseudomonadales</taxon>
        <taxon>Pseudomonadaceae</taxon>
        <taxon>Pseudomonas</taxon>
    </lineage>
</organism>
<proteinExistence type="predicted"/>
<reference evidence="18 19" key="1">
    <citation type="submission" date="2019-10" db="EMBL/GenBank/DDBJ databases">
        <title>Evaluation of single-gene subtyping targets for Pseudomonas.</title>
        <authorList>
            <person name="Reichler S.J."/>
            <person name="Orsi R.H."/>
            <person name="Wiedmann M."/>
            <person name="Martin N.H."/>
            <person name="Murphy S.I."/>
        </authorList>
    </citation>
    <scope>NUCLEOTIDE SEQUENCE [LARGE SCALE GENOMIC DNA]</scope>
    <source>
        <strain evidence="17 19">FSL R10-1876</strain>
        <strain evidence="16 18">FSL R10-2932</strain>
    </source>
</reference>
<sequence>MEREYMEFDVVIVGAGPAGLSAACRLKQKAAEAGKEISVCVVEKGSEVGAHILSGAVFEPRALNELFPDWKELGAPLNTPVTRDDIYVLRSDSAATKVPDFFVPKTMHNEGNYIISLGNLCRWLAQQAENLGVEIYPGFAAQEVLFDENNVVRGIITGDLGVDREGKPKEGLYTPGMELRGKYTLFAEGCRGHLGKQLIERFKLDSDADSQHYGIGLKEIWEIDPAKHQPGLVVHTAGWPLDITSNENTGGSFLYHLENNQVVVGLIVDLSYSNTFLSPFDEFQRLKHHPVLKQYLEGGKRISYGARALAKGGLNSLPKMVFNGGALIGCDLGTMNVAKIKGSHTAMKSGMLAADAVADSLFAGSEGGDALNTYVESFKASWLFEELFASRNFGPAMHKFGPLMGAGFNWVDQNFFGGKLPLTLHDTKPDYACLKLAKDCKKIDYPKPDGKLSFDKLSSVFLSSTNHEEEQPCHLKLRDASIPINVNLPLYDEPAQRYCPAGVYEVITQESGEKRFQINAQNCVHCKTCDIKDPSQNITWVTPEGAGGPTYPNM</sequence>
<comment type="cofactor">
    <cofactor evidence="14">
        <name>[4Fe-4S] cluster</name>
        <dbReference type="ChEBI" id="CHEBI:49883"/>
    </cofactor>
    <text evidence="14">Binds 1 [4Fe-4S] cluster.</text>
</comment>
<dbReference type="InterPro" id="IPR036188">
    <property type="entry name" value="FAD/NAD-bd_sf"/>
</dbReference>
<dbReference type="Gene3D" id="3.30.70.20">
    <property type="match status" value="1"/>
</dbReference>
<evidence type="ECO:0000313" key="17">
    <source>
        <dbReference type="EMBL" id="MQU42815.1"/>
    </source>
</evidence>
<dbReference type="EMBL" id="WIWF01000002">
    <property type="protein sequence ID" value="MQT72876.1"/>
    <property type="molecule type" value="Genomic_DNA"/>
</dbReference>
<dbReference type="PROSITE" id="PS51257">
    <property type="entry name" value="PROKAR_LIPOPROTEIN"/>
    <property type="match status" value="1"/>
</dbReference>
<evidence type="ECO:0000256" key="9">
    <source>
        <dbReference type="ARBA" id="ARBA00023002"/>
    </source>
</evidence>
<evidence type="ECO:0000256" key="6">
    <source>
        <dbReference type="ARBA" id="ARBA00022723"/>
    </source>
</evidence>
<evidence type="ECO:0000256" key="8">
    <source>
        <dbReference type="ARBA" id="ARBA00022982"/>
    </source>
</evidence>
<evidence type="ECO:0000259" key="15">
    <source>
        <dbReference type="PROSITE" id="PS51379"/>
    </source>
</evidence>
<evidence type="ECO:0000313" key="16">
    <source>
        <dbReference type="EMBL" id="MQT72876.1"/>
    </source>
</evidence>
<comment type="cofactor">
    <cofactor evidence="1 14">
        <name>FAD</name>
        <dbReference type="ChEBI" id="CHEBI:57692"/>
    </cofactor>
</comment>
<keyword evidence="11 14" id="KW-0411">Iron-sulfur</keyword>
<evidence type="ECO:0000256" key="10">
    <source>
        <dbReference type="ARBA" id="ARBA00023004"/>
    </source>
</evidence>
<gene>
    <name evidence="17" type="ORF">GHO28_09865</name>
    <name evidence="16" type="ORF">GHO37_00915</name>
</gene>
<comment type="catalytic activity">
    <reaction evidence="13 14">
        <text>a ubiquinone + reduced [electron-transfer flavoprotein] = a ubiquinol + oxidized [electron-transfer flavoprotein] + H(+)</text>
        <dbReference type="Rhea" id="RHEA:24052"/>
        <dbReference type="Rhea" id="RHEA-COMP:9565"/>
        <dbReference type="Rhea" id="RHEA-COMP:9566"/>
        <dbReference type="Rhea" id="RHEA-COMP:10685"/>
        <dbReference type="Rhea" id="RHEA-COMP:10686"/>
        <dbReference type="ChEBI" id="CHEBI:15378"/>
        <dbReference type="ChEBI" id="CHEBI:16389"/>
        <dbReference type="ChEBI" id="CHEBI:17976"/>
        <dbReference type="ChEBI" id="CHEBI:57692"/>
        <dbReference type="ChEBI" id="CHEBI:58307"/>
        <dbReference type="EC" id="1.5.5.1"/>
    </reaction>
</comment>
<dbReference type="EMBL" id="WIVV01000035">
    <property type="protein sequence ID" value="MQU42815.1"/>
    <property type="molecule type" value="Genomic_DNA"/>
</dbReference>
<feature type="domain" description="4Fe-4S ferredoxin-type" evidence="15">
    <location>
        <begin position="514"/>
        <end position="543"/>
    </location>
</feature>
<dbReference type="PROSITE" id="PS51379">
    <property type="entry name" value="4FE4S_FER_2"/>
    <property type="match status" value="1"/>
</dbReference>
<dbReference type="InterPro" id="IPR049398">
    <property type="entry name" value="ETF-QO/FixC_UQ-bd"/>
</dbReference>
<dbReference type="Proteomes" id="UP000447574">
    <property type="component" value="Unassembled WGS sequence"/>
</dbReference>
<dbReference type="InterPro" id="IPR017896">
    <property type="entry name" value="4Fe4S_Fe-S-bd"/>
</dbReference>
<dbReference type="SUPFAM" id="SSF54373">
    <property type="entry name" value="FAD-linked reductases, C-terminal domain"/>
    <property type="match status" value="1"/>
</dbReference>
<dbReference type="GO" id="GO:0046872">
    <property type="term" value="F:metal ion binding"/>
    <property type="evidence" value="ECO:0007669"/>
    <property type="project" value="UniProtKB-KW"/>
</dbReference>
<dbReference type="Gene3D" id="3.30.9.90">
    <property type="match status" value="1"/>
</dbReference>
<evidence type="ECO:0000256" key="2">
    <source>
        <dbReference type="ARBA" id="ARBA00002819"/>
    </source>
</evidence>
<dbReference type="PRINTS" id="PR00420">
    <property type="entry name" value="RNGMNOXGNASE"/>
</dbReference>
<evidence type="ECO:0000256" key="5">
    <source>
        <dbReference type="ARBA" id="ARBA00022630"/>
    </source>
</evidence>
<dbReference type="SUPFAM" id="SSF51905">
    <property type="entry name" value="FAD/NAD(P)-binding domain"/>
    <property type="match status" value="1"/>
</dbReference>
<evidence type="ECO:0000256" key="11">
    <source>
        <dbReference type="ARBA" id="ARBA00023014"/>
    </source>
</evidence>
<name>A0A6I1WVV6_9PSED</name>